<dbReference type="InterPro" id="IPR053134">
    <property type="entry name" value="RNA-dir_DNA_polymerase"/>
</dbReference>
<dbReference type="InterPro" id="IPR043502">
    <property type="entry name" value="DNA/RNA_pol_sf"/>
</dbReference>
<dbReference type="Gene3D" id="3.10.10.10">
    <property type="entry name" value="HIV Type 1 Reverse Transcriptase, subunit A, domain 1"/>
    <property type="match status" value="1"/>
</dbReference>
<comment type="caution">
    <text evidence="2">The sequence shown here is derived from an EMBL/GenBank/DDBJ whole genome shotgun (WGS) entry which is preliminary data.</text>
</comment>
<evidence type="ECO:0000313" key="2">
    <source>
        <dbReference type="EMBL" id="GJT23108.1"/>
    </source>
</evidence>
<reference evidence="2" key="1">
    <citation type="journal article" date="2022" name="Int. J. Mol. Sci.">
        <title>Draft Genome of Tanacetum Coccineum: Genomic Comparison of Closely Related Tanacetum-Family Plants.</title>
        <authorList>
            <person name="Yamashiro T."/>
            <person name="Shiraishi A."/>
            <person name="Nakayama K."/>
            <person name="Satake H."/>
        </authorList>
    </citation>
    <scope>NUCLEOTIDE SEQUENCE</scope>
</reference>
<protein>
    <recommendedName>
        <fullName evidence="4">Reverse transcriptase domain-containing protein</fullName>
    </recommendedName>
</protein>
<dbReference type="EMBL" id="BQNB010014027">
    <property type="protein sequence ID" value="GJT23108.1"/>
    <property type="molecule type" value="Genomic_DNA"/>
</dbReference>
<dbReference type="Proteomes" id="UP001151760">
    <property type="component" value="Unassembled WGS sequence"/>
</dbReference>
<name>A0ABQ5C8Z7_9ASTR</name>
<dbReference type="SUPFAM" id="SSF56672">
    <property type="entry name" value="DNA/RNA polymerases"/>
    <property type="match status" value="1"/>
</dbReference>
<evidence type="ECO:0008006" key="4">
    <source>
        <dbReference type="Google" id="ProtNLM"/>
    </source>
</evidence>
<reference evidence="2" key="2">
    <citation type="submission" date="2022-01" db="EMBL/GenBank/DDBJ databases">
        <authorList>
            <person name="Yamashiro T."/>
            <person name="Shiraishi A."/>
            <person name="Satake H."/>
            <person name="Nakayama K."/>
        </authorList>
    </citation>
    <scope>NUCLEOTIDE SEQUENCE</scope>
</reference>
<proteinExistence type="predicted"/>
<keyword evidence="3" id="KW-1185">Reference proteome</keyword>
<accession>A0ABQ5C8Z7</accession>
<feature type="region of interest" description="Disordered" evidence="1">
    <location>
        <begin position="320"/>
        <end position="344"/>
    </location>
</feature>
<organism evidence="2 3">
    <name type="scientific">Tanacetum coccineum</name>
    <dbReference type="NCBI Taxonomy" id="301880"/>
    <lineage>
        <taxon>Eukaryota</taxon>
        <taxon>Viridiplantae</taxon>
        <taxon>Streptophyta</taxon>
        <taxon>Embryophyta</taxon>
        <taxon>Tracheophyta</taxon>
        <taxon>Spermatophyta</taxon>
        <taxon>Magnoliopsida</taxon>
        <taxon>eudicotyledons</taxon>
        <taxon>Gunneridae</taxon>
        <taxon>Pentapetalae</taxon>
        <taxon>asterids</taxon>
        <taxon>campanulids</taxon>
        <taxon>Asterales</taxon>
        <taxon>Asteraceae</taxon>
        <taxon>Asteroideae</taxon>
        <taxon>Anthemideae</taxon>
        <taxon>Anthemidinae</taxon>
        <taxon>Tanacetum</taxon>
    </lineage>
</organism>
<sequence length="578" mass="66726">MEVIFDELLANDKSDSFLLKGLEKSINQSNLESCESLGNKSDNDSDLEKSIRRIYSFNTSYSVTQDAARPDGVACEHLYSPSANEIHEKKPELKIFPHHLEYAYLHGDKSFHIIISSKLFKNEKMLFLQVLEKRKGAIAWKMSDIKGISPSLCTHKILMEDDFKPFIQSQRHLNPKVQDVVKNEIVKLLDSGLIYLISDNSWVSPIHVVPKKRGMNVVLNDDNELIPSRTVTRWRVCINYRKLIDATQKDHFPLPFIDQMLERLCGNESNLLSELTIEVNELSKVMSNVLIPKNEVKGVTTRGGKMTSETSHSKKINETKFNKNEPPRFEQDVQEKPHDDGVENKSSRILEKTTQPFKHKEAKDLAADHLSRFENPHMEVLTEREIVDKFSDEHLMVLKSKFNNDESWFVNFTYFLEEPYAFKLCADNIMRRCVAESETLKILAHCHSGPTGGHHSANVTAKKVNESGFYWTGVFKDASEYILWDHFPNLELKELTDLRDSAYENTRIYKEWTKKWHDSRLRSDKDFKVGNKVLLNNSRLKMYHGKLKSKWSGPNIVKMVGNIDKEDDEVIEFKSGVT</sequence>
<dbReference type="PANTHER" id="PTHR24559:SF444">
    <property type="entry name" value="REVERSE TRANSCRIPTASE DOMAIN-CONTAINING PROTEIN"/>
    <property type="match status" value="1"/>
</dbReference>
<dbReference type="Gene3D" id="1.10.340.70">
    <property type="match status" value="1"/>
</dbReference>
<dbReference type="PANTHER" id="PTHR24559">
    <property type="entry name" value="TRANSPOSON TY3-I GAG-POL POLYPROTEIN"/>
    <property type="match status" value="1"/>
</dbReference>
<evidence type="ECO:0000313" key="3">
    <source>
        <dbReference type="Proteomes" id="UP001151760"/>
    </source>
</evidence>
<gene>
    <name evidence="2" type="ORF">Tco_0893045</name>
</gene>
<evidence type="ECO:0000256" key="1">
    <source>
        <dbReference type="SAM" id="MobiDB-lite"/>
    </source>
</evidence>